<accession>A0A498I9Q9</accession>
<dbReference type="EMBL" id="RDQH01000339">
    <property type="protein sequence ID" value="RXH78705.1"/>
    <property type="molecule type" value="Genomic_DNA"/>
</dbReference>
<evidence type="ECO:0000313" key="2">
    <source>
        <dbReference type="Proteomes" id="UP000290289"/>
    </source>
</evidence>
<reference evidence="1 2" key="1">
    <citation type="submission" date="2018-10" db="EMBL/GenBank/DDBJ databases">
        <title>A high-quality apple genome assembly.</title>
        <authorList>
            <person name="Hu J."/>
        </authorList>
    </citation>
    <scope>NUCLEOTIDE SEQUENCE [LARGE SCALE GENOMIC DNA]</scope>
    <source>
        <strain evidence="2">cv. HFTH1</strain>
        <tissue evidence="1">Young leaf</tissue>
    </source>
</reference>
<dbReference type="Proteomes" id="UP000290289">
    <property type="component" value="Chromosome 13"/>
</dbReference>
<gene>
    <name evidence="1" type="ORF">DVH24_002223</name>
</gene>
<organism evidence="1 2">
    <name type="scientific">Malus domestica</name>
    <name type="common">Apple</name>
    <name type="synonym">Pyrus malus</name>
    <dbReference type="NCBI Taxonomy" id="3750"/>
    <lineage>
        <taxon>Eukaryota</taxon>
        <taxon>Viridiplantae</taxon>
        <taxon>Streptophyta</taxon>
        <taxon>Embryophyta</taxon>
        <taxon>Tracheophyta</taxon>
        <taxon>Spermatophyta</taxon>
        <taxon>Magnoliopsida</taxon>
        <taxon>eudicotyledons</taxon>
        <taxon>Gunneridae</taxon>
        <taxon>Pentapetalae</taxon>
        <taxon>rosids</taxon>
        <taxon>fabids</taxon>
        <taxon>Rosales</taxon>
        <taxon>Rosaceae</taxon>
        <taxon>Amygdaloideae</taxon>
        <taxon>Maleae</taxon>
        <taxon>Malus</taxon>
    </lineage>
</organism>
<keyword evidence="2" id="KW-1185">Reference proteome</keyword>
<proteinExistence type="predicted"/>
<sequence length="95" mass="10556">MDDGSCEVQNAIEYLNIIGALDENENLIVLDWKRYRLVNSDPQLLYSQETTTKVTTQKPCSAANKGPSLTVKKAYINSSESKESSESEDEVCVHA</sequence>
<name>A0A498I9Q9_MALDO</name>
<protein>
    <submittedName>
        <fullName evidence="1">Uncharacterized protein</fullName>
    </submittedName>
</protein>
<comment type="caution">
    <text evidence="1">The sequence shown here is derived from an EMBL/GenBank/DDBJ whole genome shotgun (WGS) entry which is preliminary data.</text>
</comment>
<dbReference type="AlphaFoldDB" id="A0A498I9Q9"/>
<evidence type="ECO:0000313" key="1">
    <source>
        <dbReference type="EMBL" id="RXH78705.1"/>
    </source>
</evidence>